<organism evidence="1">
    <name type="scientific">marine sediment metagenome</name>
    <dbReference type="NCBI Taxonomy" id="412755"/>
    <lineage>
        <taxon>unclassified sequences</taxon>
        <taxon>metagenomes</taxon>
        <taxon>ecological metagenomes</taxon>
    </lineage>
</organism>
<comment type="caution">
    <text evidence="1">The sequence shown here is derived from an EMBL/GenBank/DDBJ whole genome shotgun (WGS) entry which is preliminary data.</text>
</comment>
<protein>
    <submittedName>
        <fullName evidence="1">Uncharacterized protein</fullName>
    </submittedName>
</protein>
<dbReference type="EMBL" id="LAZR01000463">
    <property type="protein sequence ID" value="KKN67885.1"/>
    <property type="molecule type" value="Genomic_DNA"/>
</dbReference>
<gene>
    <name evidence="1" type="ORF">LCGC14_0456720</name>
</gene>
<name>A0A0F9SG91_9ZZZZ</name>
<reference evidence="1" key="1">
    <citation type="journal article" date="2015" name="Nature">
        <title>Complex archaea that bridge the gap between prokaryotes and eukaryotes.</title>
        <authorList>
            <person name="Spang A."/>
            <person name="Saw J.H."/>
            <person name="Jorgensen S.L."/>
            <person name="Zaremba-Niedzwiedzka K."/>
            <person name="Martijn J."/>
            <person name="Lind A.E."/>
            <person name="van Eijk R."/>
            <person name="Schleper C."/>
            <person name="Guy L."/>
            <person name="Ettema T.J."/>
        </authorList>
    </citation>
    <scope>NUCLEOTIDE SEQUENCE</scope>
</reference>
<sequence>MNEIIYLQRFRGALCPFEAYEHLKNEKEDHEYYKIGFCELSSFHGDFGDYMDIFVYGKETDPEPHYIVSLWTYSSAVVTFYCVGDAEYFDCISMFMEFGKNYVTILKKTRDMDSQDKVQENVVSVVKEFADDCRVELTNARK</sequence>
<proteinExistence type="predicted"/>
<dbReference type="AlphaFoldDB" id="A0A0F9SG91"/>
<accession>A0A0F9SG91</accession>
<evidence type="ECO:0000313" key="1">
    <source>
        <dbReference type="EMBL" id="KKN67885.1"/>
    </source>
</evidence>